<evidence type="ECO:0000313" key="1">
    <source>
        <dbReference type="EMBL" id="KEO91256.1"/>
    </source>
</evidence>
<dbReference type="STRING" id="1044.EH31_00920"/>
<name>A0A074M8Z4_ERYLO</name>
<protein>
    <submittedName>
        <fullName evidence="1">Uncharacterized protein</fullName>
    </submittedName>
</protein>
<accession>A0A074M8Z4</accession>
<gene>
    <name evidence="1" type="ORF">EH31_00920</name>
</gene>
<dbReference type="EMBL" id="JMIW01000001">
    <property type="protein sequence ID" value="KEO91256.1"/>
    <property type="molecule type" value="Genomic_DNA"/>
</dbReference>
<dbReference type="AlphaFoldDB" id="A0A074M8Z4"/>
<reference evidence="1 2" key="1">
    <citation type="submission" date="2014-04" db="EMBL/GenBank/DDBJ databases">
        <title>A comprehensive comparison of genomes of Erythrobacter spp. strains.</title>
        <authorList>
            <person name="Zheng Q."/>
        </authorList>
    </citation>
    <scope>NUCLEOTIDE SEQUENCE [LARGE SCALE GENOMIC DNA]</scope>
    <source>
        <strain evidence="1 2">DSM 6997</strain>
    </source>
</reference>
<dbReference type="Proteomes" id="UP000027647">
    <property type="component" value="Unassembled WGS sequence"/>
</dbReference>
<comment type="caution">
    <text evidence="1">The sequence shown here is derived from an EMBL/GenBank/DDBJ whole genome shotgun (WGS) entry which is preliminary data.</text>
</comment>
<keyword evidence="2" id="KW-1185">Reference proteome</keyword>
<proteinExistence type="predicted"/>
<evidence type="ECO:0000313" key="2">
    <source>
        <dbReference type="Proteomes" id="UP000027647"/>
    </source>
</evidence>
<organism evidence="1 2">
    <name type="scientific">Erythrobacter longus</name>
    <dbReference type="NCBI Taxonomy" id="1044"/>
    <lineage>
        <taxon>Bacteria</taxon>
        <taxon>Pseudomonadati</taxon>
        <taxon>Pseudomonadota</taxon>
        <taxon>Alphaproteobacteria</taxon>
        <taxon>Sphingomonadales</taxon>
        <taxon>Erythrobacteraceae</taxon>
        <taxon>Erythrobacter/Porphyrobacter group</taxon>
        <taxon>Erythrobacter</taxon>
    </lineage>
</organism>
<sequence length="120" mass="13049">MVFLRIEAHLLDRIGAAEAHIGFAAILKVLHLDLHIRAAFAGLGMLDFGNLPDAFFILNDIAGTDVDAADFHEINAFEKWRSAVAWLKRALLVKNQCAPIAALACMGKHSGYWTGIIGPP</sequence>